<dbReference type="PANTHER" id="PTHR32022">
    <property type="entry name" value="D-GLUTAMATE CYCLASE, MITOCHONDRIAL"/>
    <property type="match status" value="1"/>
</dbReference>
<dbReference type="Proteomes" id="UP000095192">
    <property type="component" value="Unassembled WGS sequence"/>
</dbReference>
<dbReference type="PANTHER" id="PTHR32022:SF10">
    <property type="entry name" value="D-GLUTAMATE CYCLASE, MITOCHONDRIAL"/>
    <property type="match status" value="1"/>
</dbReference>
<keyword evidence="3" id="KW-1185">Reference proteome</keyword>
<dbReference type="InParanoid" id="A0A1D3D8T1"/>
<dbReference type="VEuPathDB" id="ToxoDB:LOC34621043"/>
<sequence length="281" mass="31102">MSYHHPQIFIFYDSSRVYQIPTLYPAEGEELERLCLVERQTHARLKNLRSLHTPEIQGDLGRAAAELLKPQCKTIAILVGSCTNTNMWPPTDTDGPGGACALAAALWRLHKRVIIVTDEVNAPQVVPAVEASLVWALHRQATEECDKHRLDIRTFSVKAHAGDSNSREMRALFTEADHIINVGRPGRGKEGEYWSPSLTSTTLWQADFSLLFEWAAEPNVAQKTTTTTIGCLGNELGMGRIKEAVKENVEDGEWLANDAPADYTISPNAMDTMEPVVPRGA</sequence>
<evidence type="ECO:0000313" key="3">
    <source>
        <dbReference type="Proteomes" id="UP000095192"/>
    </source>
</evidence>
<reference evidence="2 3" key="1">
    <citation type="journal article" date="2016" name="BMC Genomics">
        <title>Comparative genomics reveals Cyclospora cayetanensis possesses coccidia-like metabolism and invasion components but unique surface antigens.</title>
        <authorList>
            <person name="Liu S."/>
            <person name="Wang L."/>
            <person name="Zheng H."/>
            <person name="Xu Z."/>
            <person name="Roellig D.M."/>
            <person name="Li N."/>
            <person name="Frace M.A."/>
            <person name="Tang K."/>
            <person name="Arrowood M.J."/>
            <person name="Moss D.M."/>
            <person name="Zhang L."/>
            <person name="Feng Y."/>
            <person name="Xiao L."/>
        </authorList>
    </citation>
    <scope>NUCLEOTIDE SEQUENCE [LARGE SCALE GENOMIC DNA]</scope>
    <source>
        <strain evidence="2 3">CHN_HEN01</strain>
    </source>
</reference>
<name>A0A1D3D8T1_9EIME</name>
<organism evidence="2 3">
    <name type="scientific">Cyclospora cayetanensis</name>
    <dbReference type="NCBI Taxonomy" id="88456"/>
    <lineage>
        <taxon>Eukaryota</taxon>
        <taxon>Sar</taxon>
        <taxon>Alveolata</taxon>
        <taxon>Apicomplexa</taxon>
        <taxon>Conoidasida</taxon>
        <taxon>Coccidia</taxon>
        <taxon>Eucoccidiorida</taxon>
        <taxon>Eimeriorina</taxon>
        <taxon>Eimeriidae</taxon>
        <taxon>Cyclospora</taxon>
    </lineage>
</organism>
<protein>
    <recommendedName>
        <fullName evidence="1">D-glutamate cyclase-like C-terminal domain-containing protein</fullName>
    </recommendedName>
</protein>
<dbReference type="InterPro" id="IPR025504">
    <property type="entry name" value="GLUCM_C"/>
</dbReference>
<comment type="caution">
    <text evidence="2">The sequence shown here is derived from an EMBL/GenBank/DDBJ whole genome shotgun (WGS) entry which is preliminary data.</text>
</comment>
<dbReference type="Pfam" id="PF14336">
    <property type="entry name" value="GLUCM-like_C"/>
    <property type="match status" value="1"/>
</dbReference>
<dbReference type="VEuPathDB" id="ToxoDB:cyc_04519"/>
<proteinExistence type="predicted"/>
<dbReference type="Gene3D" id="3.90.1640.20">
    <property type="entry name" value="TON_0340"/>
    <property type="match status" value="1"/>
</dbReference>
<dbReference type="EMBL" id="JROU02000263">
    <property type="protein sequence ID" value="OEH79844.1"/>
    <property type="molecule type" value="Genomic_DNA"/>
</dbReference>
<dbReference type="AlphaFoldDB" id="A0A1D3D8T1"/>
<evidence type="ECO:0000313" key="2">
    <source>
        <dbReference type="EMBL" id="OEH79844.1"/>
    </source>
</evidence>
<gene>
    <name evidence="2" type="ORF">cyc_04519</name>
</gene>
<evidence type="ECO:0000259" key="1">
    <source>
        <dbReference type="Pfam" id="PF14336"/>
    </source>
</evidence>
<accession>A0A1D3D8T1</accession>
<feature type="domain" description="D-glutamate cyclase-like C-terminal" evidence="1">
    <location>
        <begin position="56"/>
        <end position="266"/>
    </location>
</feature>